<reference evidence="1 2" key="1">
    <citation type="submission" date="2019-09" db="EMBL/GenBank/DDBJ databases">
        <authorList>
            <person name="Leyn A S."/>
        </authorList>
    </citation>
    <scope>NUCLEOTIDE SEQUENCE [LARGE SCALE GENOMIC DNA]</scope>
    <source>
        <strain evidence="1">AA231_1</strain>
    </source>
</reference>
<protein>
    <recommendedName>
        <fullName evidence="3">2'-5' RNA ligase family protein</fullName>
    </recommendedName>
</protein>
<sequence length="170" mass="17552">MPEPGTTALVILLPAAEPALAAARRVDPALVRPGLPAHVTALYPFLPDALLTSSVLAAVRSVASAVSPTEVRLAEFLAAPGFAALPAPSLQPVTDAVCARWPEVAPYGGRFGPRPPAHVTVAMGGDEETLSRVGDEVRPLLPLTGLATALQLVALTDRGWESRLDAPFAA</sequence>
<evidence type="ECO:0000313" key="1">
    <source>
        <dbReference type="EMBL" id="VVJ18972.1"/>
    </source>
</evidence>
<organism evidence="1 2">
    <name type="scientific">Amycolatopsis camponoti</name>
    <dbReference type="NCBI Taxonomy" id="2606593"/>
    <lineage>
        <taxon>Bacteria</taxon>
        <taxon>Bacillati</taxon>
        <taxon>Actinomycetota</taxon>
        <taxon>Actinomycetes</taxon>
        <taxon>Pseudonocardiales</taxon>
        <taxon>Pseudonocardiaceae</taxon>
        <taxon>Amycolatopsis</taxon>
    </lineage>
</organism>
<name>A0A6I8LPN7_9PSEU</name>
<dbReference type="AlphaFoldDB" id="A0A6I8LPN7"/>
<dbReference type="RefSeq" id="WP_230862572.1">
    <property type="nucleotide sequence ID" value="NZ_CABVGP010000001.1"/>
</dbReference>
<dbReference type="Pfam" id="PF13563">
    <property type="entry name" value="2_5_RNA_ligase2"/>
    <property type="match status" value="1"/>
</dbReference>
<keyword evidence="2" id="KW-1185">Reference proteome</keyword>
<gene>
    <name evidence="1" type="ORF">AA23TX_03993</name>
</gene>
<dbReference type="EMBL" id="CABVGP010000001">
    <property type="protein sequence ID" value="VVJ18972.1"/>
    <property type="molecule type" value="Genomic_DNA"/>
</dbReference>
<evidence type="ECO:0000313" key="2">
    <source>
        <dbReference type="Proteomes" id="UP000399805"/>
    </source>
</evidence>
<dbReference type="Proteomes" id="UP000399805">
    <property type="component" value="Unassembled WGS sequence"/>
</dbReference>
<accession>A0A6I8LPN7</accession>
<proteinExistence type="predicted"/>
<evidence type="ECO:0008006" key="3">
    <source>
        <dbReference type="Google" id="ProtNLM"/>
    </source>
</evidence>
<dbReference type="Gene3D" id="3.90.1140.10">
    <property type="entry name" value="Cyclic phosphodiesterase"/>
    <property type="match status" value="1"/>
</dbReference>